<evidence type="ECO:0000313" key="3">
    <source>
        <dbReference type="Proteomes" id="UP000269721"/>
    </source>
</evidence>
<feature type="compositionally biased region" description="Basic and acidic residues" evidence="1">
    <location>
        <begin position="35"/>
        <end position="50"/>
    </location>
</feature>
<proteinExistence type="predicted"/>
<organism evidence="2 3">
    <name type="scientific">Blyttiomyces helicus</name>
    <dbReference type="NCBI Taxonomy" id="388810"/>
    <lineage>
        <taxon>Eukaryota</taxon>
        <taxon>Fungi</taxon>
        <taxon>Fungi incertae sedis</taxon>
        <taxon>Chytridiomycota</taxon>
        <taxon>Chytridiomycota incertae sedis</taxon>
        <taxon>Chytridiomycetes</taxon>
        <taxon>Chytridiomycetes incertae sedis</taxon>
        <taxon>Blyttiomyces</taxon>
    </lineage>
</organism>
<dbReference type="AlphaFoldDB" id="A0A4P9WDZ5"/>
<dbReference type="EMBL" id="KZ996620">
    <property type="protein sequence ID" value="RKO88586.1"/>
    <property type="molecule type" value="Genomic_DNA"/>
</dbReference>
<dbReference type="Proteomes" id="UP000269721">
    <property type="component" value="Unassembled WGS sequence"/>
</dbReference>
<protein>
    <submittedName>
        <fullName evidence="2">Uncharacterized protein</fullName>
    </submittedName>
</protein>
<accession>A0A4P9WDZ5</accession>
<evidence type="ECO:0000313" key="2">
    <source>
        <dbReference type="EMBL" id="RKO88586.1"/>
    </source>
</evidence>
<feature type="region of interest" description="Disordered" evidence="1">
    <location>
        <begin position="34"/>
        <end position="76"/>
    </location>
</feature>
<name>A0A4P9WDZ5_9FUNG</name>
<gene>
    <name evidence="2" type="ORF">BDK51DRAFT_27408</name>
</gene>
<evidence type="ECO:0000256" key="1">
    <source>
        <dbReference type="SAM" id="MobiDB-lite"/>
    </source>
</evidence>
<keyword evidence="3" id="KW-1185">Reference proteome</keyword>
<reference evidence="3" key="1">
    <citation type="journal article" date="2018" name="Nat. Microbiol.">
        <title>Leveraging single-cell genomics to expand the fungal tree of life.</title>
        <authorList>
            <person name="Ahrendt S.R."/>
            <person name="Quandt C.A."/>
            <person name="Ciobanu D."/>
            <person name="Clum A."/>
            <person name="Salamov A."/>
            <person name="Andreopoulos B."/>
            <person name="Cheng J.F."/>
            <person name="Woyke T."/>
            <person name="Pelin A."/>
            <person name="Henrissat B."/>
            <person name="Reynolds N.K."/>
            <person name="Benny G.L."/>
            <person name="Smith M.E."/>
            <person name="James T.Y."/>
            <person name="Grigoriev I.V."/>
        </authorList>
    </citation>
    <scope>NUCLEOTIDE SEQUENCE [LARGE SCALE GENOMIC DNA]</scope>
</reference>
<feature type="region of interest" description="Disordered" evidence="1">
    <location>
        <begin position="91"/>
        <end position="110"/>
    </location>
</feature>
<sequence>MVRRRYREMERRRDKDIVRRVLIFLNQKDLSQATENKKTLSRKKGEREALQHGGGMGWWQHRGNQRPGGEQKGAHRGLHAVATGKLQELCGVANSPLPPQASPSPELTASPPLRMARWQRVKQQSGRQQPQNPQAAVHSAVQAGRHMVPLLKCLVPQKLLVGFNLSIRGGEGAWSK</sequence>